<dbReference type="PIRSF" id="PIRSF500210">
    <property type="entry name" value="FBPtase"/>
    <property type="match status" value="1"/>
</dbReference>
<evidence type="ECO:0000313" key="11">
    <source>
        <dbReference type="EMBL" id="BDU14821.1"/>
    </source>
</evidence>
<feature type="domain" description="Fructose-1-6-bisphosphatase class I N-terminal" evidence="9">
    <location>
        <begin position="9"/>
        <end position="201"/>
    </location>
</feature>
<protein>
    <recommendedName>
        <fullName evidence="7">Fructose-1,6-bisphosphatase class 1</fullName>
        <shortName evidence="7">FBPase class 1</shortName>
        <ecNumber evidence="7">3.1.3.11</ecNumber>
    </recommendedName>
    <alternativeName>
        <fullName evidence="7">D-fructose-1,6-bisphosphate 1-phosphohydrolase class 1</fullName>
    </alternativeName>
</protein>
<feature type="binding site" evidence="7">
    <location>
        <position position="216"/>
    </location>
    <ligand>
        <name>substrate</name>
    </ligand>
</feature>
<organism evidence="11 12">
    <name type="scientific">Lysobacter auxotrophicus</name>
    <dbReference type="NCBI Taxonomy" id="2992573"/>
    <lineage>
        <taxon>Bacteria</taxon>
        <taxon>Pseudomonadati</taxon>
        <taxon>Pseudomonadota</taxon>
        <taxon>Gammaproteobacteria</taxon>
        <taxon>Lysobacterales</taxon>
        <taxon>Lysobacteraceae</taxon>
        <taxon>Lysobacter</taxon>
    </lineage>
</organism>
<dbReference type="HAMAP" id="MF_01855">
    <property type="entry name" value="FBPase_class1"/>
    <property type="match status" value="1"/>
</dbReference>
<feature type="binding site" evidence="7">
    <location>
        <position position="124"/>
    </location>
    <ligand>
        <name>Mg(2+)</name>
        <dbReference type="ChEBI" id="CHEBI:18420"/>
        <label>2</label>
    </ligand>
</feature>
<evidence type="ECO:0000256" key="2">
    <source>
        <dbReference type="ARBA" id="ARBA00010941"/>
    </source>
</evidence>
<keyword evidence="12" id="KW-1185">Reference proteome</keyword>
<feature type="binding site" evidence="7">
    <location>
        <position position="99"/>
    </location>
    <ligand>
        <name>Mg(2+)</name>
        <dbReference type="ChEBI" id="CHEBI:18420"/>
        <label>1</label>
    </ligand>
</feature>
<dbReference type="InterPro" id="IPR000146">
    <property type="entry name" value="FBPase_class-1"/>
</dbReference>
<keyword evidence="7" id="KW-0460">Magnesium</keyword>
<dbReference type="SUPFAM" id="SSF56655">
    <property type="entry name" value="Carbohydrate phosphatase"/>
    <property type="match status" value="1"/>
</dbReference>
<dbReference type="NCBIfam" id="NF006780">
    <property type="entry name" value="PRK09293.1-4"/>
    <property type="match status" value="1"/>
</dbReference>
<dbReference type="Proteomes" id="UP001317822">
    <property type="component" value="Chromosome"/>
</dbReference>
<reference evidence="11 12" key="1">
    <citation type="journal article" date="2023" name="Int. J. Syst. Evol. Microbiol.">
        <title>Physiological and genomic analyses of cobalamin (vitamin B12)-auxotrophy of Lysobacter auxotrophicus sp. nov., a methionine-auxotrophic chitinolytic bacterium isolated from chitin-treated soil.</title>
        <authorList>
            <person name="Saito A."/>
            <person name="Dohra H."/>
            <person name="Hamada M."/>
            <person name="Moriuchi R."/>
            <person name="Kotsuchibashi Y."/>
            <person name="Mori K."/>
        </authorList>
    </citation>
    <scope>NUCLEOTIDE SEQUENCE [LARGE SCALE GENOMIC DNA]</scope>
    <source>
        <strain evidence="11 12">5-21a</strain>
    </source>
</reference>
<dbReference type="RefSeq" id="WP_281780391.1">
    <property type="nucleotide sequence ID" value="NZ_AP027041.1"/>
</dbReference>
<dbReference type="Gene3D" id="3.30.540.10">
    <property type="entry name" value="Fructose-1,6-Bisphosphatase, subunit A, domain 1"/>
    <property type="match status" value="1"/>
</dbReference>
<feature type="binding site" evidence="7">
    <location>
        <position position="123"/>
    </location>
    <ligand>
        <name>Mg(2+)</name>
        <dbReference type="ChEBI" id="CHEBI:18420"/>
        <label>1</label>
    </ligand>
</feature>
<evidence type="ECO:0000256" key="8">
    <source>
        <dbReference type="RuleBase" id="RU000508"/>
    </source>
</evidence>
<dbReference type="InterPro" id="IPR033391">
    <property type="entry name" value="FBPase_N"/>
</dbReference>
<keyword evidence="3 7" id="KW-0963">Cytoplasm</keyword>
<dbReference type="EC" id="3.1.3.11" evidence="7"/>
<feature type="binding site" evidence="7">
    <location>
        <position position="282"/>
    </location>
    <ligand>
        <name>substrate</name>
    </ligand>
</feature>
<evidence type="ECO:0000259" key="10">
    <source>
        <dbReference type="Pfam" id="PF18913"/>
    </source>
</evidence>
<comment type="pathway">
    <text evidence="6">Carbohydrate biosynthesis.</text>
</comment>
<evidence type="ECO:0000256" key="4">
    <source>
        <dbReference type="ARBA" id="ARBA00022801"/>
    </source>
</evidence>
<keyword evidence="7" id="KW-0479">Metal-binding</keyword>
<evidence type="ECO:0000256" key="3">
    <source>
        <dbReference type="ARBA" id="ARBA00022490"/>
    </source>
</evidence>
<evidence type="ECO:0000256" key="5">
    <source>
        <dbReference type="ARBA" id="ARBA00023277"/>
    </source>
</evidence>
<gene>
    <name evidence="7" type="primary">fbp</name>
    <name evidence="11" type="ORF">LA521A_00220</name>
</gene>
<dbReference type="EMBL" id="AP027041">
    <property type="protein sequence ID" value="BDU14821.1"/>
    <property type="molecule type" value="Genomic_DNA"/>
</dbReference>
<dbReference type="PANTHER" id="PTHR11556:SF35">
    <property type="entry name" value="SEDOHEPTULOSE-1,7-BISPHOSPHATASE, CHLOROPLASTIC"/>
    <property type="match status" value="1"/>
</dbReference>
<comment type="subunit">
    <text evidence="7">Homotetramer.</text>
</comment>
<name>A0ABM8D8G2_9GAMM</name>
<evidence type="ECO:0000256" key="6">
    <source>
        <dbReference type="ARBA" id="ARBA00024331"/>
    </source>
</evidence>
<keyword evidence="5 7" id="KW-0119">Carbohydrate metabolism</keyword>
<dbReference type="Pfam" id="PF00316">
    <property type="entry name" value="FBPase"/>
    <property type="match status" value="1"/>
</dbReference>
<proteinExistence type="inferred from homology"/>
<dbReference type="PIRSF" id="PIRSF000904">
    <property type="entry name" value="FBPtase_SBPase"/>
    <property type="match status" value="1"/>
</dbReference>
<evidence type="ECO:0000313" key="12">
    <source>
        <dbReference type="Proteomes" id="UP001317822"/>
    </source>
</evidence>
<comment type="similarity">
    <text evidence="2 7 8">Belongs to the FBPase class 1 family.</text>
</comment>
<feature type="binding site" evidence="7">
    <location>
        <position position="121"/>
    </location>
    <ligand>
        <name>Mg(2+)</name>
        <dbReference type="ChEBI" id="CHEBI:18420"/>
        <label>2</label>
    </ligand>
</feature>
<keyword evidence="4 7" id="KW-0378">Hydrolase</keyword>
<dbReference type="PANTHER" id="PTHR11556">
    <property type="entry name" value="FRUCTOSE-1,6-BISPHOSPHATASE-RELATED"/>
    <property type="match status" value="1"/>
</dbReference>
<comment type="caution">
    <text evidence="7">Lacks conserved residue(s) required for the propagation of feature annotation.</text>
</comment>
<comment type="subcellular location">
    <subcellularLocation>
        <location evidence="7">Cytoplasm</location>
    </subcellularLocation>
</comment>
<accession>A0ABM8D8G2</accession>
<sequence>MTNHSQSISLTRYLIEEQRAGRINADLRLLIEVVARACKTISIAVGKGALGGVLGDAGTAGEASINVQGEAQKKLDVLSNEILMEANAWGGHLAGLASEEMDTSQPIPDVYPRGNYLLLFDPLDGSSNIDVNISVGTIFSVLRAPDGVTHAKDEDFLQPGTAQVAAGYCTYGPSTMLVLTVGNGTHSFTLDREIGSFVMTTRGMRIPEETKEFAVNMSNQRFWEAPMQRYVGDLLAGKEGPRGKDFNMRWVASMVADVHRILTRGGIFSYPLDSKCAAKGGKLRLMYEANPMSLLVEQAGGAASTGRQRMLEVQPTGLHQRVPVFLGSRREVEAAVRYHAEHDGAA</sequence>
<dbReference type="CDD" id="cd00354">
    <property type="entry name" value="FBPase"/>
    <property type="match status" value="1"/>
</dbReference>
<dbReference type="Pfam" id="PF18913">
    <property type="entry name" value="FBPase_C"/>
    <property type="match status" value="1"/>
</dbReference>
<comment type="catalytic activity">
    <reaction evidence="1 7">
        <text>beta-D-fructose 1,6-bisphosphate + H2O = beta-D-fructose 6-phosphate + phosphate</text>
        <dbReference type="Rhea" id="RHEA:11064"/>
        <dbReference type="ChEBI" id="CHEBI:15377"/>
        <dbReference type="ChEBI" id="CHEBI:32966"/>
        <dbReference type="ChEBI" id="CHEBI:43474"/>
        <dbReference type="ChEBI" id="CHEBI:57634"/>
        <dbReference type="EC" id="3.1.3.11"/>
    </reaction>
</comment>
<evidence type="ECO:0000256" key="7">
    <source>
        <dbReference type="HAMAP-Rule" id="MF_01855"/>
    </source>
</evidence>
<feature type="binding site" evidence="7">
    <location>
        <position position="121"/>
    </location>
    <ligand>
        <name>Mg(2+)</name>
        <dbReference type="ChEBI" id="CHEBI:18420"/>
        <label>1</label>
    </ligand>
</feature>
<evidence type="ECO:0000259" key="9">
    <source>
        <dbReference type="Pfam" id="PF00316"/>
    </source>
</evidence>
<dbReference type="Gene3D" id="3.40.190.80">
    <property type="match status" value="1"/>
</dbReference>
<dbReference type="InterPro" id="IPR044015">
    <property type="entry name" value="FBPase_C_dom"/>
</dbReference>
<dbReference type="PRINTS" id="PR00115">
    <property type="entry name" value="F16BPHPHTASE"/>
</dbReference>
<dbReference type="InterPro" id="IPR028343">
    <property type="entry name" value="FBPtase"/>
</dbReference>
<feature type="binding site" evidence="7">
    <location>
        <position position="288"/>
    </location>
    <ligand>
        <name>Mg(2+)</name>
        <dbReference type="ChEBI" id="CHEBI:18420"/>
        <label>2</label>
    </ligand>
</feature>
<feature type="domain" description="Fructose-1-6-bisphosphatase class 1 C-terminal" evidence="10">
    <location>
        <begin position="206"/>
        <end position="339"/>
    </location>
</feature>
<feature type="binding site" evidence="7">
    <location>
        <begin position="124"/>
        <end position="127"/>
    </location>
    <ligand>
        <name>substrate</name>
    </ligand>
</feature>
<evidence type="ECO:0000256" key="1">
    <source>
        <dbReference type="ARBA" id="ARBA00001273"/>
    </source>
</evidence>
<dbReference type="NCBIfam" id="NF006779">
    <property type="entry name" value="PRK09293.1-3"/>
    <property type="match status" value="1"/>
</dbReference>
<comment type="cofactor">
    <cofactor evidence="7">
        <name>Mg(2+)</name>
        <dbReference type="ChEBI" id="CHEBI:18420"/>
    </cofactor>
    <text evidence="7">Binds 2 magnesium ions per subunit.</text>
</comment>